<dbReference type="PANTHER" id="PTHR30595">
    <property type="entry name" value="GLPR-RELATED TRANSCRIPTIONAL REPRESSOR"/>
    <property type="match status" value="1"/>
</dbReference>
<evidence type="ECO:0000259" key="1">
    <source>
        <dbReference type="Pfam" id="PF04326"/>
    </source>
</evidence>
<dbReference type="Gene3D" id="3.30.950.30">
    <property type="entry name" value="Schlafen, AAA domain"/>
    <property type="match status" value="1"/>
</dbReference>
<dbReference type="InterPro" id="IPR007421">
    <property type="entry name" value="Schlafen_AlbA_2_dom"/>
</dbReference>
<evidence type="ECO:0000313" key="2">
    <source>
        <dbReference type="EMBL" id="GAG59188.1"/>
    </source>
</evidence>
<accession>X0ZFS9</accession>
<dbReference type="AlphaFoldDB" id="X0ZFS9"/>
<dbReference type="PANTHER" id="PTHR30595:SF6">
    <property type="entry name" value="SCHLAFEN ALBA-2 DOMAIN-CONTAINING PROTEIN"/>
    <property type="match status" value="1"/>
</dbReference>
<reference evidence="2" key="1">
    <citation type="journal article" date="2014" name="Front. Microbiol.">
        <title>High frequency of phylogenetically diverse reductive dehalogenase-homologous genes in deep subseafloor sedimentary metagenomes.</title>
        <authorList>
            <person name="Kawai M."/>
            <person name="Futagami T."/>
            <person name="Toyoda A."/>
            <person name="Takaki Y."/>
            <person name="Nishi S."/>
            <person name="Hori S."/>
            <person name="Arai W."/>
            <person name="Tsubouchi T."/>
            <person name="Morono Y."/>
            <person name="Uchiyama I."/>
            <person name="Ito T."/>
            <person name="Fujiyama A."/>
            <person name="Inagaki F."/>
            <person name="Takami H."/>
        </authorList>
    </citation>
    <scope>NUCLEOTIDE SEQUENCE</scope>
    <source>
        <strain evidence="2">Expedition CK06-06</strain>
    </source>
</reference>
<sequence length="214" mass="24245">MNLKEVVLHGESETVEFKESLQLKDEIGESISSFSNSKGGVILTGISDKREIRGVQIGRKTVTDLAEYIKRNTDPQIFPEIKVCEADNRKIVSIRVKELSEKPVFFKSYAYKRVGDTNQRISSSEMRRLAKESGGKTYWGEQICEGASLKDINEEKIRWFLKEARDERNLNIPIDTPVDEVLMRLNASRNGRPTNASILLFGGLYSSLCILLNL</sequence>
<feature type="domain" description="Schlafen AlbA-2" evidence="1">
    <location>
        <begin position="11"/>
        <end position="121"/>
    </location>
</feature>
<comment type="caution">
    <text evidence="2">The sequence shown here is derived from an EMBL/GenBank/DDBJ whole genome shotgun (WGS) entry which is preliminary data.</text>
</comment>
<proteinExistence type="predicted"/>
<dbReference type="Pfam" id="PF04326">
    <property type="entry name" value="SLFN_AlbA_2"/>
    <property type="match status" value="1"/>
</dbReference>
<name>X0ZFS9_9ZZZZ</name>
<gene>
    <name evidence="2" type="ORF">S01H4_09812</name>
</gene>
<organism evidence="2">
    <name type="scientific">marine sediment metagenome</name>
    <dbReference type="NCBI Taxonomy" id="412755"/>
    <lineage>
        <taxon>unclassified sequences</taxon>
        <taxon>metagenomes</taxon>
        <taxon>ecological metagenomes</taxon>
    </lineage>
</organism>
<dbReference type="EMBL" id="BART01003626">
    <property type="protein sequence ID" value="GAG59188.1"/>
    <property type="molecule type" value="Genomic_DNA"/>
</dbReference>
<dbReference type="InterPro" id="IPR038461">
    <property type="entry name" value="Schlafen_AlbA_2_dom_sf"/>
</dbReference>
<protein>
    <recommendedName>
        <fullName evidence="1">Schlafen AlbA-2 domain-containing protein</fullName>
    </recommendedName>
</protein>